<keyword evidence="3" id="KW-0520">NAD</keyword>
<dbReference type="GO" id="GO:0004029">
    <property type="term" value="F:aldehyde dehydrogenase (NAD+) activity"/>
    <property type="evidence" value="ECO:0007669"/>
    <property type="project" value="TreeGrafter"/>
</dbReference>
<dbReference type="EMBL" id="LDTB01000001">
    <property type="protein sequence ID" value="KTT76675.1"/>
    <property type="molecule type" value="Genomic_DNA"/>
</dbReference>
<evidence type="ECO:0000313" key="10">
    <source>
        <dbReference type="Proteomes" id="UP000074310"/>
    </source>
</evidence>
<dbReference type="PANTHER" id="PTHR43570:SF20">
    <property type="entry name" value="ALDEHYDE DEHYDROGENASE ALDX-RELATED"/>
    <property type="match status" value="1"/>
</dbReference>
<feature type="domain" description="Aldehyde dehydrogenase" evidence="8">
    <location>
        <begin position="16"/>
        <end position="432"/>
    </location>
</feature>
<dbReference type="AlphaFoldDB" id="A0A147IA52"/>
<comment type="similarity">
    <text evidence="1 4 7">Belongs to the aldehyde dehydrogenase family.</text>
</comment>
<evidence type="ECO:0000256" key="1">
    <source>
        <dbReference type="ARBA" id="ARBA00009986"/>
    </source>
</evidence>
<proteinExistence type="inferred from homology"/>
<sequence length="464" mass="50365">MPQTARTLFDILHRAARSTPAPDAARRQASLATLGQMILDHADEFAAAIDTDFRGRSRDETQLLEIVPAVRGIRHARRSVARWMRDERRPVELNFQPARAWVRYEPLGVVGIISPWNYPLLLALSPLTDALAAGNRALLKPSELTPTFSDLLARVVVERFPPDEVAVVTGGVDVAEAVAALPFDHLVFTGSTHVGRQVMRAAAENLTPVTLELGGKSPAIVAPDYPLAKAARSVAFGKFINAGQTCIAPDYVLVPHDRVRAFADDVMAVVERGYPTIAGNADYSAIVTDRHRARLVAAVEEARGAGATILDHKAPGDDPRRLAPVLVIDPPRDCTLMRDEIFGPVLPILGYRTLADAMAVVNERDRPLALYCFSTDRATEGAVLDSCTSGGVTINGTLLHIAQDSLPFGGIGPSGMGAYHGREGFRRLSHHRAVYRVGAFNVFERLGPPWSDTSRRIAHWLAKA</sequence>
<feature type="active site" evidence="5 6">
    <location>
        <position position="212"/>
    </location>
</feature>
<dbReference type="InterPro" id="IPR016160">
    <property type="entry name" value="Ald_DH_CS_CYS"/>
</dbReference>
<dbReference type="PROSITE" id="PS00687">
    <property type="entry name" value="ALDEHYDE_DEHYDR_GLU"/>
    <property type="match status" value="1"/>
</dbReference>
<evidence type="ECO:0000313" key="9">
    <source>
        <dbReference type="EMBL" id="KTT76675.1"/>
    </source>
</evidence>
<keyword evidence="10" id="KW-1185">Reference proteome</keyword>
<dbReference type="Gene3D" id="3.40.309.10">
    <property type="entry name" value="Aldehyde Dehydrogenase, Chain A, domain 2"/>
    <property type="match status" value="1"/>
</dbReference>
<dbReference type="PIRSF" id="PIRSF036492">
    <property type="entry name" value="ALDH"/>
    <property type="match status" value="1"/>
</dbReference>
<evidence type="ECO:0000256" key="3">
    <source>
        <dbReference type="ARBA" id="ARBA00023027"/>
    </source>
</evidence>
<dbReference type="RefSeq" id="WP_058753955.1">
    <property type="nucleotide sequence ID" value="NZ_LDTB01000001.1"/>
</dbReference>
<keyword evidence="2 4" id="KW-0560">Oxidoreductase</keyword>
<accession>A0A147IA52</accession>
<dbReference type="GO" id="GO:0006081">
    <property type="term" value="P:aldehyde metabolic process"/>
    <property type="evidence" value="ECO:0007669"/>
    <property type="project" value="InterPro"/>
</dbReference>
<organism evidence="9 10">
    <name type="scientific">Sphingomonas endophytica</name>
    <dbReference type="NCBI Taxonomy" id="869719"/>
    <lineage>
        <taxon>Bacteria</taxon>
        <taxon>Pseudomonadati</taxon>
        <taxon>Pseudomonadota</taxon>
        <taxon>Alphaproteobacteria</taxon>
        <taxon>Sphingomonadales</taxon>
        <taxon>Sphingomonadaceae</taxon>
        <taxon>Sphingomonas</taxon>
    </lineage>
</organism>
<gene>
    <name evidence="9" type="ORF">NS334_00160</name>
</gene>
<dbReference type="InterPro" id="IPR012394">
    <property type="entry name" value="Aldehyde_DH_NAD(P)"/>
</dbReference>
<dbReference type="SUPFAM" id="SSF53720">
    <property type="entry name" value="ALDH-like"/>
    <property type="match status" value="1"/>
</dbReference>
<evidence type="ECO:0000256" key="4">
    <source>
        <dbReference type="PIRNR" id="PIRNR036492"/>
    </source>
</evidence>
<evidence type="ECO:0000256" key="7">
    <source>
        <dbReference type="RuleBase" id="RU003345"/>
    </source>
</evidence>
<evidence type="ECO:0000259" key="8">
    <source>
        <dbReference type="Pfam" id="PF00171"/>
    </source>
</evidence>
<dbReference type="Gene3D" id="3.40.605.10">
    <property type="entry name" value="Aldehyde Dehydrogenase, Chain A, domain 1"/>
    <property type="match status" value="1"/>
</dbReference>
<evidence type="ECO:0000256" key="5">
    <source>
        <dbReference type="PIRSR" id="PIRSR036492-1"/>
    </source>
</evidence>
<dbReference type="Pfam" id="PF00171">
    <property type="entry name" value="Aldedh"/>
    <property type="match status" value="1"/>
</dbReference>
<dbReference type="InterPro" id="IPR015590">
    <property type="entry name" value="Aldehyde_DH_dom"/>
</dbReference>
<comment type="caution">
    <text evidence="9">The sequence shown here is derived from an EMBL/GenBank/DDBJ whole genome shotgun (WGS) entry which is preliminary data.</text>
</comment>
<dbReference type="PROSITE" id="PS00070">
    <property type="entry name" value="ALDEHYDE_DEHYDR_CYS"/>
    <property type="match status" value="1"/>
</dbReference>
<dbReference type="PANTHER" id="PTHR43570">
    <property type="entry name" value="ALDEHYDE DEHYDROGENASE"/>
    <property type="match status" value="1"/>
</dbReference>
<name>A0A147IA52_9SPHN</name>
<protein>
    <recommendedName>
        <fullName evidence="4">Aldehyde dehydrogenase</fullName>
    </recommendedName>
</protein>
<dbReference type="GO" id="GO:0005737">
    <property type="term" value="C:cytoplasm"/>
    <property type="evidence" value="ECO:0007669"/>
    <property type="project" value="TreeGrafter"/>
</dbReference>
<dbReference type="InterPro" id="IPR016163">
    <property type="entry name" value="Ald_DH_C"/>
</dbReference>
<reference evidence="9 10" key="1">
    <citation type="journal article" date="2016" name="Front. Microbiol.">
        <title>Genomic Resource of Rice Seed Associated Bacteria.</title>
        <authorList>
            <person name="Midha S."/>
            <person name="Bansal K."/>
            <person name="Sharma S."/>
            <person name="Kumar N."/>
            <person name="Patil P.P."/>
            <person name="Chaudhry V."/>
            <person name="Patil P.B."/>
        </authorList>
    </citation>
    <scope>NUCLEOTIDE SEQUENCE [LARGE SCALE GENOMIC DNA]</scope>
    <source>
        <strain evidence="9 10">NS334</strain>
    </source>
</reference>
<evidence type="ECO:0000256" key="2">
    <source>
        <dbReference type="ARBA" id="ARBA00023002"/>
    </source>
</evidence>
<dbReference type="Proteomes" id="UP000074310">
    <property type="component" value="Unassembled WGS sequence"/>
</dbReference>
<dbReference type="InterPro" id="IPR029510">
    <property type="entry name" value="Ald_DH_CS_GLU"/>
</dbReference>
<dbReference type="InterPro" id="IPR016161">
    <property type="entry name" value="Ald_DH/histidinol_DH"/>
</dbReference>
<evidence type="ECO:0000256" key="6">
    <source>
        <dbReference type="PROSITE-ProRule" id="PRU10007"/>
    </source>
</evidence>
<dbReference type="PATRIC" id="fig|869719.3.peg.34"/>
<dbReference type="InterPro" id="IPR016162">
    <property type="entry name" value="Ald_DH_N"/>
</dbReference>
<feature type="active site" evidence="5">
    <location>
        <position position="246"/>
    </location>
</feature>
<dbReference type="CDD" id="cd07133">
    <property type="entry name" value="ALDH_CALDH_CalB"/>
    <property type="match status" value="1"/>
</dbReference>